<evidence type="ECO:0000313" key="1">
    <source>
        <dbReference type="EMBL" id="MED6184079.1"/>
    </source>
</evidence>
<comment type="caution">
    <text evidence="1">The sequence shown here is derived from an EMBL/GenBank/DDBJ whole genome shotgun (WGS) entry which is preliminary data.</text>
</comment>
<keyword evidence="2" id="KW-1185">Reference proteome</keyword>
<proteinExistence type="predicted"/>
<name>A0ABU6WFK9_9FABA</name>
<accession>A0ABU6WFK9</accession>
<organism evidence="1 2">
    <name type="scientific">Stylosanthes scabra</name>
    <dbReference type="NCBI Taxonomy" id="79078"/>
    <lineage>
        <taxon>Eukaryota</taxon>
        <taxon>Viridiplantae</taxon>
        <taxon>Streptophyta</taxon>
        <taxon>Embryophyta</taxon>
        <taxon>Tracheophyta</taxon>
        <taxon>Spermatophyta</taxon>
        <taxon>Magnoliopsida</taxon>
        <taxon>eudicotyledons</taxon>
        <taxon>Gunneridae</taxon>
        <taxon>Pentapetalae</taxon>
        <taxon>rosids</taxon>
        <taxon>fabids</taxon>
        <taxon>Fabales</taxon>
        <taxon>Fabaceae</taxon>
        <taxon>Papilionoideae</taxon>
        <taxon>50 kb inversion clade</taxon>
        <taxon>dalbergioids sensu lato</taxon>
        <taxon>Dalbergieae</taxon>
        <taxon>Pterocarpus clade</taxon>
        <taxon>Stylosanthes</taxon>
    </lineage>
</organism>
<evidence type="ECO:0000313" key="2">
    <source>
        <dbReference type="Proteomes" id="UP001341840"/>
    </source>
</evidence>
<dbReference type="EMBL" id="JASCZI010181501">
    <property type="protein sequence ID" value="MED6184079.1"/>
    <property type="molecule type" value="Genomic_DNA"/>
</dbReference>
<dbReference type="Proteomes" id="UP001341840">
    <property type="component" value="Unassembled WGS sequence"/>
</dbReference>
<sequence length="205" mass="22320">MATLRRAGLDGDRRERETERAVAAGTVAGRGRVVGAFSGGFTATSRRRRRELLNRDDAMMVFGDRGALHPLPLRSAPSPPQFMEEALSSLPPFHRRRFVVVSSPLAIARRRQMVLLIRDDAMVVVGDCGVAPSEICSTATAVHLSSLPPLLVVLKLNFAAVTAAHNERGAVPQPPLNSAYGVSRERRSTHKGAGDFRLKNFILVF</sequence>
<reference evidence="1 2" key="1">
    <citation type="journal article" date="2023" name="Plants (Basel)">
        <title>Bridging the Gap: Combining Genomics and Transcriptomics Approaches to Understand Stylosanthes scabra, an Orphan Legume from the Brazilian Caatinga.</title>
        <authorList>
            <person name="Ferreira-Neto J.R.C."/>
            <person name="da Silva M.D."/>
            <person name="Binneck E."/>
            <person name="de Melo N.F."/>
            <person name="da Silva R.H."/>
            <person name="de Melo A.L.T.M."/>
            <person name="Pandolfi V."/>
            <person name="Bustamante F.O."/>
            <person name="Brasileiro-Vidal A.C."/>
            <person name="Benko-Iseppon A.M."/>
        </authorList>
    </citation>
    <scope>NUCLEOTIDE SEQUENCE [LARGE SCALE GENOMIC DNA]</scope>
    <source>
        <tissue evidence="1">Leaves</tissue>
    </source>
</reference>
<protein>
    <submittedName>
        <fullName evidence="1">Uncharacterized protein</fullName>
    </submittedName>
</protein>
<gene>
    <name evidence="1" type="ORF">PIB30_043929</name>
</gene>